<evidence type="ECO:0000313" key="11">
    <source>
        <dbReference type="Proteomes" id="UP000284842"/>
    </source>
</evidence>
<dbReference type="Proteomes" id="UP000284842">
    <property type="component" value="Unassembled WGS sequence"/>
</dbReference>
<comment type="subcellular location">
    <subcellularLocation>
        <location evidence="1">Golgi apparatus membrane</location>
        <topology evidence="1">Peripheral membrane protein</topology>
    </subcellularLocation>
</comment>
<dbReference type="Pfam" id="PF20662">
    <property type="entry name" value="COG4_C"/>
    <property type="match status" value="1"/>
</dbReference>
<comment type="caution">
    <text evidence="10">The sequence shown here is derived from an EMBL/GenBank/DDBJ whole genome shotgun (WGS) entry which is preliminary data.</text>
</comment>
<keyword evidence="11" id="KW-1185">Reference proteome</keyword>
<name>A0A409VFR8_9AGAR</name>
<dbReference type="Gene3D" id="1.10.287.1060">
    <property type="entry name" value="ESAT-6-like"/>
    <property type="match status" value="1"/>
</dbReference>
<evidence type="ECO:0000256" key="5">
    <source>
        <dbReference type="ARBA" id="ARBA00022927"/>
    </source>
</evidence>
<dbReference type="Pfam" id="PF20663">
    <property type="entry name" value="COG4_N"/>
    <property type="match status" value="1"/>
</dbReference>
<protein>
    <recommendedName>
        <fullName evidence="3">Conserved oligomeric Golgi complex subunit 4</fullName>
    </recommendedName>
    <alternativeName>
        <fullName evidence="8">Component of oligomeric Golgi complex 4</fullName>
    </alternativeName>
</protein>
<evidence type="ECO:0000256" key="4">
    <source>
        <dbReference type="ARBA" id="ARBA00022448"/>
    </source>
</evidence>
<evidence type="ECO:0000259" key="9">
    <source>
        <dbReference type="SMART" id="SM00762"/>
    </source>
</evidence>
<evidence type="ECO:0000256" key="1">
    <source>
        <dbReference type="ARBA" id="ARBA00004395"/>
    </source>
</evidence>
<dbReference type="InterPro" id="IPR013167">
    <property type="entry name" value="COG4_M"/>
</dbReference>
<dbReference type="InterPro" id="IPR048680">
    <property type="entry name" value="COG4_N"/>
</dbReference>
<dbReference type="SMART" id="SM00762">
    <property type="entry name" value="Cog4"/>
    <property type="match status" value="1"/>
</dbReference>
<dbReference type="AlphaFoldDB" id="A0A409VFR8"/>
<evidence type="ECO:0000256" key="7">
    <source>
        <dbReference type="ARBA" id="ARBA00023136"/>
    </source>
</evidence>
<dbReference type="InterPro" id="IPR048682">
    <property type="entry name" value="COG4"/>
</dbReference>
<keyword evidence="4" id="KW-0813">Transport</keyword>
<evidence type="ECO:0000313" key="10">
    <source>
        <dbReference type="EMBL" id="PPQ65096.1"/>
    </source>
</evidence>
<evidence type="ECO:0000256" key="8">
    <source>
        <dbReference type="ARBA" id="ARBA00031340"/>
    </source>
</evidence>
<dbReference type="GO" id="GO:0000139">
    <property type="term" value="C:Golgi membrane"/>
    <property type="evidence" value="ECO:0007669"/>
    <property type="project" value="UniProtKB-SubCell"/>
</dbReference>
<evidence type="ECO:0000256" key="2">
    <source>
        <dbReference type="ARBA" id="ARBA00009215"/>
    </source>
</evidence>
<dbReference type="InterPro" id="IPR048684">
    <property type="entry name" value="COG4_C"/>
</dbReference>
<proteinExistence type="inferred from homology"/>
<dbReference type="GO" id="GO:0015031">
    <property type="term" value="P:protein transport"/>
    <property type="evidence" value="ECO:0007669"/>
    <property type="project" value="UniProtKB-KW"/>
</dbReference>
<accession>A0A409VFR8</accession>
<keyword evidence="7" id="KW-0472">Membrane</keyword>
<evidence type="ECO:0000256" key="3">
    <source>
        <dbReference type="ARBA" id="ARBA00020975"/>
    </source>
</evidence>
<comment type="similarity">
    <text evidence="2">Belongs to the COG4 family.</text>
</comment>
<reference evidence="10 11" key="1">
    <citation type="journal article" date="2018" name="Evol. Lett.">
        <title>Horizontal gene cluster transfer increased hallucinogenic mushroom diversity.</title>
        <authorList>
            <person name="Reynolds H.T."/>
            <person name="Vijayakumar V."/>
            <person name="Gluck-Thaler E."/>
            <person name="Korotkin H.B."/>
            <person name="Matheny P.B."/>
            <person name="Slot J.C."/>
        </authorList>
    </citation>
    <scope>NUCLEOTIDE SEQUENCE [LARGE SCALE GENOMIC DNA]</scope>
    <source>
        <strain evidence="10 11">2629</strain>
    </source>
</reference>
<dbReference type="STRING" id="181874.A0A409VFR8"/>
<dbReference type="EMBL" id="NHTK01006076">
    <property type="protein sequence ID" value="PPQ65096.1"/>
    <property type="molecule type" value="Genomic_DNA"/>
</dbReference>
<keyword evidence="6" id="KW-0333">Golgi apparatus</keyword>
<dbReference type="PANTHER" id="PTHR24016:SF0">
    <property type="entry name" value="CONSERVED OLIGOMERIC GOLGI COMPLEX SUBUNIT 4"/>
    <property type="match status" value="1"/>
</dbReference>
<dbReference type="InParanoid" id="A0A409VFR8"/>
<feature type="domain" description="COG4 transport protein middle alpha-helical bundle" evidence="9">
    <location>
        <begin position="166"/>
        <end position="477"/>
    </location>
</feature>
<dbReference type="FunCoup" id="A0A409VFR8">
    <property type="interactions" value="518"/>
</dbReference>
<dbReference type="Gene3D" id="1.20.58.1970">
    <property type="match status" value="1"/>
</dbReference>
<dbReference type="OrthoDB" id="47059at2759"/>
<gene>
    <name evidence="10" type="ORF">CVT24_003057</name>
</gene>
<dbReference type="PANTHER" id="PTHR24016">
    <property type="entry name" value="CONSERVED OLIGOMERIC GOLGI COMPLEX SUBUNIT 4"/>
    <property type="match status" value="1"/>
</dbReference>
<keyword evidence="5" id="KW-0653">Protein transport</keyword>
<sequence length="728" mass="82913">MLNSNNDPRKLTNLSEILSALSSLETEEAELSRSLADLLKQKEPIEKSLERLEHLIPHLDVLEADSRGLVAQVSSTAETAERIGSKVRSLDEEMSRVREAADRVGQVMDLKSSLSELQKAIDEKDWESATRHCARAMSLPPDVITGPFAEFTVPTSEYPAPPSQTLQASREQLLAIFKHHFEEASRSRDSSTTSRFFKLFPTIGWEKEGLELYANFVVELVKGRSPTAVKASSPLFYIAGLTSLFESIAMIVDQHQPVVEKYYGSGKMLSVLVRLLEECDKVTKSLKSSWEEDRGMQRKLVDIANNPPVFTIRRQQLQPQDDTGLDPRDIDKVLSELAGIIGRWYLFKKYLTDNFKSDEEEGEEETQSAKDQHDALEGLINRTASNRLFEDLISVYYVPLETWYTRTIIEKAHRMASSDMTQSPICSTTPDDVFYILKSVLTRVLTTGSFLNVEQTLAQLRDILDRDYVGMIKKKLDEVYKNPNQPSGVRPERVERENRMTFIMHLNDLSVSSSHLEKLVPDVTESPLIIQHFPEIEIAPVKDEVRTLLNSSRKMKSSLAAGIEQMLNQLLRPKLRNFISDVYKDISYVLDEDGYANAEYQNLTRKRFVKGWESILDGYKDAFSEDNYRTLIGLILDLLIRPWEKLVTTMKYTELGAVRFDRDLRAIIAYLASQTMFGDLREKFVRLQQISTLLNLDGDEDVDEFYNGSGISWKIGPHEARAIANLKI</sequence>
<dbReference type="Pfam" id="PF08318">
    <property type="entry name" value="COG4_m"/>
    <property type="match status" value="1"/>
</dbReference>
<organism evidence="10 11">
    <name type="scientific">Panaeolus cyanescens</name>
    <dbReference type="NCBI Taxonomy" id="181874"/>
    <lineage>
        <taxon>Eukaryota</taxon>
        <taxon>Fungi</taxon>
        <taxon>Dikarya</taxon>
        <taxon>Basidiomycota</taxon>
        <taxon>Agaricomycotina</taxon>
        <taxon>Agaricomycetes</taxon>
        <taxon>Agaricomycetidae</taxon>
        <taxon>Agaricales</taxon>
        <taxon>Agaricineae</taxon>
        <taxon>Galeropsidaceae</taxon>
        <taxon>Panaeolus</taxon>
    </lineage>
</organism>
<evidence type="ECO:0000256" key="6">
    <source>
        <dbReference type="ARBA" id="ARBA00023034"/>
    </source>
</evidence>